<keyword evidence="1 4" id="KW-0663">Pyridoxal phosphate</keyword>
<keyword evidence="9" id="KW-1185">Reference proteome</keyword>
<evidence type="ECO:0000256" key="1">
    <source>
        <dbReference type="ARBA" id="ARBA00022898"/>
    </source>
</evidence>
<dbReference type="RefSeq" id="WP_057008182.1">
    <property type="nucleotide sequence ID" value="NZ_JYLK01000006.1"/>
</dbReference>
<dbReference type="SUPFAM" id="SSF53383">
    <property type="entry name" value="PLP-dependent transferases"/>
    <property type="match status" value="1"/>
</dbReference>
<dbReference type="InterPro" id="IPR015421">
    <property type="entry name" value="PyrdxlP-dep_Trfase_major"/>
</dbReference>
<comment type="similarity">
    <text evidence="2 5">Belongs to the DegT/DnrJ/EryC1 family.</text>
</comment>
<organism evidence="6 8">
    <name type="scientific">Pseudomonas trivialis</name>
    <dbReference type="NCBI Taxonomy" id="200450"/>
    <lineage>
        <taxon>Bacteria</taxon>
        <taxon>Pseudomonadati</taxon>
        <taxon>Pseudomonadota</taxon>
        <taxon>Gammaproteobacteria</taxon>
        <taxon>Pseudomonadales</taxon>
        <taxon>Pseudomonadaceae</taxon>
        <taxon>Pseudomonas</taxon>
    </lineage>
</organism>
<dbReference type="Proteomes" id="UP000052019">
    <property type="component" value="Unassembled WGS sequence"/>
</dbReference>
<dbReference type="EMBL" id="JYLK01000006">
    <property type="protein sequence ID" value="KRP60555.1"/>
    <property type="molecule type" value="Genomic_DNA"/>
</dbReference>
<dbReference type="InterPro" id="IPR000653">
    <property type="entry name" value="DegT/StrS_aminotransferase"/>
</dbReference>
<keyword evidence="6" id="KW-0808">Transferase</keyword>
<protein>
    <submittedName>
        <fullName evidence="6">DegT/DnrJ/EryC1/StrS aminotransferase</fullName>
    </submittedName>
    <submittedName>
        <fullName evidence="7">dTDP-4-amino-4,6-dideoxygalactose transaminase</fullName>
    </submittedName>
</protein>
<sequence length="374" mass="40376">MKNIIKLLVPEMPKVEQILPYWQQIDENRWYTNFGPLVCELEERLSRSFSREPTKVHVVSMANGTCALQIALEALRLRKAGRVLVPGLTFVATATAIIRAGLTPLISDVDPDSWLLTPAIARAALAETPFDAVMPVATYGCPQDVAGWDLFTAETGIPVVVDAAGAWGNQQVGLTTKVAFSLHATKALGGGEGGFVAARHHAYGQSMRALSNFGIDAQSGGLVFDAGENGKMSEYHAAVALAALDNWPTVAETRRSLHQRYAARLLARIPALKLQVKPADGVYSLMLVLLPPGVRGVDIQLRLLGEDIETRRWYCPPLHGHPAFQACAAGPLPVVDLLTERLLGLPFHLSLTDADIERVIDCLADLLTDQAAAP</sequence>
<dbReference type="Proteomes" id="UP000183126">
    <property type="component" value="Chromosome I"/>
</dbReference>
<accession>A0A0R2ZPV7</accession>
<evidence type="ECO:0000313" key="9">
    <source>
        <dbReference type="Proteomes" id="UP000183126"/>
    </source>
</evidence>
<name>A0A0R2ZPV7_9PSED</name>
<dbReference type="GO" id="GO:0008483">
    <property type="term" value="F:transaminase activity"/>
    <property type="evidence" value="ECO:0007669"/>
    <property type="project" value="UniProtKB-KW"/>
</dbReference>
<evidence type="ECO:0000313" key="7">
    <source>
        <dbReference type="EMBL" id="SDT15057.1"/>
    </source>
</evidence>
<evidence type="ECO:0000313" key="8">
    <source>
        <dbReference type="Proteomes" id="UP000052019"/>
    </source>
</evidence>
<evidence type="ECO:0000256" key="4">
    <source>
        <dbReference type="PIRSR" id="PIRSR000390-2"/>
    </source>
</evidence>
<feature type="active site" description="Proton acceptor" evidence="3">
    <location>
        <position position="186"/>
    </location>
</feature>
<evidence type="ECO:0000256" key="3">
    <source>
        <dbReference type="PIRSR" id="PIRSR000390-1"/>
    </source>
</evidence>
<dbReference type="PANTHER" id="PTHR30244:SF9">
    <property type="entry name" value="PROTEIN RV3402C"/>
    <property type="match status" value="1"/>
</dbReference>
<keyword evidence="6" id="KW-0032">Aminotransferase</keyword>
<dbReference type="GO" id="GO:0030170">
    <property type="term" value="F:pyridoxal phosphate binding"/>
    <property type="evidence" value="ECO:0007669"/>
    <property type="project" value="TreeGrafter"/>
</dbReference>
<dbReference type="PIRSF" id="PIRSF000390">
    <property type="entry name" value="PLP_StrS"/>
    <property type="match status" value="1"/>
</dbReference>
<dbReference type="OrthoDB" id="9804264at2"/>
<evidence type="ECO:0000256" key="2">
    <source>
        <dbReference type="ARBA" id="ARBA00037999"/>
    </source>
</evidence>
<dbReference type="EMBL" id="LT629760">
    <property type="protein sequence ID" value="SDT15057.1"/>
    <property type="molecule type" value="Genomic_DNA"/>
</dbReference>
<proteinExistence type="inferred from homology"/>
<dbReference type="GO" id="GO:0000271">
    <property type="term" value="P:polysaccharide biosynthetic process"/>
    <property type="evidence" value="ECO:0007669"/>
    <property type="project" value="TreeGrafter"/>
</dbReference>
<dbReference type="PANTHER" id="PTHR30244">
    <property type="entry name" value="TRANSAMINASE"/>
    <property type="match status" value="1"/>
</dbReference>
<reference evidence="6 8" key="1">
    <citation type="submission" date="2015-02" db="EMBL/GenBank/DDBJ databases">
        <title>Two Pseudomonas sp. nov. isolated from raw milk.</title>
        <authorList>
            <person name="Wenning M."/>
            <person name="von Neubeck M."/>
            <person name="Huptas C."/>
            <person name="Scherer S."/>
        </authorList>
    </citation>
    <scope>NUCLEOTIDE SEQUENCE [LARGE SCALE GENOMIC DNA]</scope>
    <source>
        <strain evidence="6 8">DSM 14937</strain>
    </source>
</reference>
<evidence type="ECO:0000256" key="5">
    <source>
        <dbReference type="RuleBase" id="RU004508"/>
    </source>
</evidence>
<feature type="modified residue" description="N6-(pyridoxal phosphate)lysine" evidence="4">
    <location>
        <position position="186"/>
    </location>
</feature>
<dbReference type="Pfam" id="PF01041">
    <property type="entry name" value="DegT_DnrJ_EryC1"/>
    <property type="match status" value="1"/>
</dbReference>
<dbReference type="PATRIC" id="fig|200450.4.peg.4461"/>
<dbReference type="InterPro" id="IPR015424">
    <property type="entry name" value="PyrdxlP-dep_Trfase"/>
</dbReference>
<dbReference type="AlphaFoldDB" id="A0A0R2ZPV7"/>
<reference evidence="7 9" key="2">
    <citation type="submission" date="2016-10" db="EMBL/GenBank/DDBJ databases">
        <authorList>
            <person name="Varghese N."/>
            <person name="Submissions S."/>
        </authorList>
    </citation>
    <scope>NUCLEOTIDE SEQUENCE [LARGE SCALE GENOMIC DNA]</scope>
    <source>
        <strain evidence="7 9">BS3111</strain>
    </source>
</reference>
<dbReference type="Gene3D" id="3.40.640.10">
    <property type="entry name" value="Type I PLP-dependent aspartate aminotransferase-like (Major domain)"/>
    <property type="match status" value="1"/>
</dbReference>
<evidence type="ECO:0000313" key="6">
    <source>
        <dbReference type="EMBL" id="KRP60555.1"/>
    </source>
</evidence>
<gene>
    <name evidence="7" type="ORF">SAMN04490205_4959</name>
    <name evidence="6" type="ORF">TU79_12145</name>
</gene>